<gene>
    <name evidence="1" type="ORF">LITE_LOCUS30483</name>
</gene>
<reference evidence="1" key="1">
    <citation type="submission" date="2022-08" db="EMBL/GenBank/DDBJ databases">
        <authorList>
            <person name="Gutierrez-Valencia J."/>
        </authorList>
    </citation>
    <scope>NUCLEOTIDE SEQUENCE</scope>
</reference>
<protein>
    <submittedName>
        <fullName evidence="1">Uncharacterized protein</fullName>
    </submittedName>
</protein>
<accession>A0AAV0MUZ3</accession>
<sequence>MRLMNSSPISTWDFFTKIMDSTNVLLAFSCSSFTLSWSCFTYLIASPSTVALSPWKKTSNQSAIEPRLNRRTRSHRRRQGITFFRFGMLAERAMNCLFKCSLRFLSASIWCGTGKPLRPLPELEAALIGCSGAAALALYSDEGCWLIKADRSSNPSEPCCEGSCPNGMKLLKSIGGWRVEVVTVVIPEVGRQGI</sequence>
<comment type="caution">
    <text evidence="1">The sequence shown here is derived from an EMBL/GenBank/DDBJ whole genome shotgun (WGS) entry which is preliminary data.</text>
</comment>
<dbReference type="Proteomes" id="UP001154282">
    <property type="component" value="Unassembled WGS sequence"/>
</dbReference>
<proteinExistence type="predicted"/>
<dbReference type="AlphaFoldDB" id="A0AAV0MUZ3"/>
<dbReference type="EMBL" id="CAMGYJ010000007">
    <property type="protein sequence ID" value="CAI0450351.1"/>
    <property type="molecule type" value="Genomic_DNA"/>
</dbReference>
<evidence type="ECO:0000313" key="2">
    <source>
        <dbReference type="Proteomes" id="UP001154282"/>
    </source>
</evidence>
<keyword evidence="2" id="KW-1185">Reference proteome</keyword>
<evidence type="ECO:0000313" key="1">
    <source>
        <dbReference type="EMBL" id="CAI0450351.1"/>
    </source>
</evidence>
<name>A0AAV0MUZ3_9ROSI</name>
<organism evidence="1 2">
    <name type="scientific">Linum tenue</name>
    <dbReference type="NCBI Taxonomy" id="586396"/>
    <lineage>
        <taxon>Eukaryota</taxon>
        <taxon>Viridiplantae</taxon>
        <taxon>Streptophyta</taxon>
        <taxon>Embryophyta</taxon>
        <taxon>Tracheophyta</taxon>
        <taxon>Spermatophyta</taxon>
        <taxon>Magnoliopsida</taxon>
        <taxon>eudicotyledons</taxon>
        <taxon>Gunneridae</taxon>
        <taxon>Pentapetalae</taxon>
        <taxon>rosids</taxon>
        <taxon>fabids</taxon>
        <taxon>Malpighiales</taxon>
        <taxon>Linaceae</taxon>
        <taxon>Linum</taxon>
    </lineage>
</organism>